<dbReference type="PROSITE" id="PS50234">
    <property type="entry name" value="VWFA"/>
    <property type="match status" value="1"/>
</dbReference>
<dbReference type="InterPro" id="IPR036465">
    <property type="entry name" value="vWFA_dom_sf"/>
</dbReference>
<sequence>MVLLPIVAMIGAAIDYKRTTSARAQLLSSLDAALLALGSSPPRGDAAAQQFLKSFIDAQLEKLGFQGTWTITGFKQSGSRISADLAGSLPTTLMGLLGIELVSFDTSSAVVREQKKVELALVLDNTGSMGSKGKMEALRAAASSLVDIMYEGERAAERVKIALVPFVTGVNIKAPGKFSSTWMDEKGQSRYHGINFDETLTSNGDGNGYSGGNGGWGSGGSGGGGSGGGSGGVGWWGGGWGGGGGSGGGDDGGGTSGGSGPEPLPANHFKLFEGMPNVDWKGCVEARPEPYDTNDTPPSSANPDTLWVPWFWPDEPDLSSNFHNDYLADQIAGNDERQLFTGKYNGFNADIDDTPPETTGPNKSCGQPILPLTNDTQALQSDIADMSHWSGSGTNIAQGLVWGWRVLSPSVPFTEGVGYEEKDTLKAIVLLSDGENIVSKQSNNLNYSDYNPYNYLSRNRLGTTHHLRAADEVDNKVAEICRAVKDKEIRVYTILFDLKSQSLQTLFRDCATSPNLYFDNPSPSELETVFAEIAYDLSKLRLER</sequence>
<dbReference type="Proteomes" id="UP001320898">
    <property type="component" value="Unassembled WGS sequence"/>
</dbReference>
<protein>
    <submittedName>
        <fullName evidence="3">VWA domain-containing protein</fullName>
    </submittedName>
</protein>
<proteinExistence type="predicted"/>
<dbReference type="AlphaFoldDB" id="A0AAW5QTN8"/>
<dbReference type="InterPro" id="IPR002035">
    <property type="entry name" value="VWF_A"/>
</dbReference>
<name>A0AAW5QTN8_9HYPH</name>
<keyword evidence="4" id="KW-1185">Reference proteome</keyword>
<evidence type="ECO:0000313" key="4">
    <source>
        <dbReference type="Proteomes" id="UP001320898"/>
    </source>
</evidence>
<organism evidence="3 4">
    <name type="scientific">Microbaculum marinisediminis</name>
    <dbReference type="NCBI Taxonomy" id="2931392"/>
    <lineage>
        <taxon>Bacteria</taxon>
        <taxon>Pseudomonadati</taxon>
        <taxon>Pseudomonadota</taxon>
        <taxon>Alphaproteobacteria</taxon>
        <taxon>Hyphomicrobiales</taxon>
        <taxon>Tepidamorphaceae</taxon>
        <taxon>Microbaculum</taxon>
    </lineage>
</organism>
<gene>
    <name evidence="3" type="ORF">MUB46_00075</name>
</gene>
<reference evidence="3 4" key="1">
    <citation type="submission" date="2022-04" db="EMBL/GenBank/DDBJ databases">
        <authorList>
            <person name="Ye Y.-Q."/>
            <person name="Du Z.-J."/>
        </authorList>
    </citation>
    <scope>NUCLEOTIDE SEQUENCE [LARGE SCALE GENOMIC DNA]</scope>
    <source>
        <strain evidence="3 4">A6E488</strain>
    </source>
</reference>
<dbReference type="Gene3D" id="3.40.50.410">
    <property type="entry name" value="von Willebrand factor, type A domain"/>
    <property type="match status" value="2"/>
</dbReference>
<dbReference type="EMBL" id="JALIDZ010000001">
    <property type="protein sequence ID" value="MCT8970244.1"/>
    <property type="molecule type" value="Genomic_DNA"/>
</dbReference>
<accession>A0AAW5QTN8</accession>
<dbReference type="SUPFAM" id="SSF53300">
    <property type="entry name" value="vWA-like"/>
    <property type="match status" value="1"/>
</dbReference>
<feature type="domain" description="VWFA" evidence="2">
    <location>
        <begin position="118"/>
        <end position="166"/>
    </location>
</feature>
<evidence type="ECO:0000313" key="3">
    <source>
        <dbReference type="EMBL" id="MCT8970244.1"/>
    </source>
</evidence>
<comment type="caution">
    <text evidence="3">The sequence shown here is derived from an EMBL/GenBank/DDBJ whole genome shotgun (WGS) entry which is preliminary data.</text>
</comment>
<feature type="compositionally biased region" description="Gly residues" evidence="1">
    <location>
        <begin position="205"/>
        <end position="260"/>
    </location>
</feature>
<evidence type="ECO:0000256" key="1">
    <source>
        <dbReference type="SAM" id="MobiDB-lite"/>
    </source>
</evidence>
<feature type="region of interest" description="Disordered" evidence="1">
    <location>
        <begin position="205"/>
        <end position="267"/>
    </location>
</feature>
<evidence type="ECO:0000259" key="2">
    <source>
        <dbReference type="PROSITE" id="PS50234"/>
    </source>
</evidence>